<proteinExistence type="predicted"/>
<name>K8W7Z8_9GAMM</name>
<dbReference type="RefSeq" id="WP_008916807.1">
    <property type="nucleotide sequence ID" value="NZ_CM001773.1"/>
</dbReference>
<protein>
    <submittedName>
        <fullName evidence="1">Uncharacterized protein</fullName>
    </submittedName>
</protein>
<gene>
    <name evidence="1" type="ORF">OO7_15369</name>
</gene>
<comment type="caution">
    <text evidence="1">The sequence shown here is derived from an EMBL/GenBank/DDBJ whole genome shotgun (WGS) entry which is preliminary data.</text>
</comment>
<evidence type="ECO:0000313" key="1">
    <source>
        <dbReference type="EMBL" id="EKT53602.1"/>
    </source>
</evidence>
<dbReference type="EMBL" id="AKKN01000013">
    <property type="protein sequence ID" value="EKT53602.1"/>
    <property type="molecule type" value="Genomic_DNA"/>
</dbReference>
<keyword evidence="2" id="KW-1185">Reference proteome</keyword>
<accession>K8W7Z8</accession>
<evidence type="ECO:0000313" key="2">
    <source>
        <dbReference type="Proteomes" id="UP000010290"/>
    </source>
</evidence>
<dbReference type="AlphaFoldDB" id="K8W7Z8"/>
<organism evidence="1 2">
    <name type="scientific">Providencia sneebia DSM 19967</name>
    <dbReference type="NCBI Taxonomy" id="1141660"/>
    <lineage>
        <taxon>Bacteria</taxon>
        <taxon>Pseudomonadati</taxon>
        <taxon>Pseudomonadota</taxon>
        <taxon>Gammaproteobacteria</taxon>
        <taxon>Enterobacterales</taxon>
        <taxon>Morganellaceae</taxon>
        <taxon>Providencia</taxon>
    </lineage>
</organism>
<dbReference type="Proteomes" id="UP000010290">
    <property type="component" value="Chromosome"/>
</dbReference>
<dbReference type="HOGENOM" id="CLU_721327_0_0_6"/>
<dbReference type="PATRIC" id="fig|1141660.3.peg.3073"/>
<reference evidence="1 2" key="1">
    <citation type="journal article" date="2012" name="BMC Genomics">
        <title>Comparative genomics of bacteria in the genus Providencia isolated from wild Drosophila melanogaster.</title>
        <authorList>
            <person name="Galac M.R."/>
            <person name="Lazzaro B.P."/>
        </authorList>
    </citation>
    <scope>NUCLEOTIDE SEQUENCE [LARGE SCALE GENOMIC DNA]</scope>
    <source>
        <strain evidence="1 2">DSM 19967</strain>
    </source>
</reference>
<sequence>MPQFTTIQRELVSAQPLNDKKHQKVISEIAKYITRVSNPKKVNQTKTTNSIPSLFELALDKTIPKVKFLGEEKKIAEQNIDDLVKLFNQCSFPKNKQQLLAQKLTLSQNPELATYIASKRIKNGEYLSEFSLEHGIYFGSKEFRALVTSDSVTDILKMLQNGTDFQHALSEHTKKESENLKFAAKYVHDCPYSEIEKRYLEEVTMCFTKQYLNKQIIDGAYPKNIANKYGIKTEEPAYNELLNTAVKGHLGARAYNGENCITLAKKAGINRNSSAFKQLMMKSVEGQAGERALKGKSCDIIAKEHGICENSEAFKQLMMKAIEGPAGKRVANGESPRSVAKKYGIKIETNHRNLQLGYTYFGVEETAYQQLTKLSPRALKPNN</sequence>